<evidence type="ECO:0000313" key="2">
    <source>
        <dbReference type="Proteomes" id="UP000218432"/>
    </source>
</evidence>
<reference evidence="1 2" key="1">
    <citation type="journal article" date="2017" name="Genome Announc.">
        <title>Complete Genome Sequence of Burkholderia stabilis FERMP-21014.</title>
        <authorList>
            <person name="Konishi K."/>
            <person name="Kumagai T."/>
            <person name="Sakasegawa S."/>
            <person name="Tamura T."/>
        </authorList>
    </citation>
    <scope>NUCLEOTIDE SEQUENCE [LARGE SCALE GENOMIC DNA]</scope>
    <source>
        <strain evidence="1 2">FERMP-21014</strain>
    </source>
</reference>
<protein>
    <submittedName>
        <fullName evidence="1">Uncharacterized protein</fullName>
    </submittedName>
</protein>
<accession>A0A1Y1BV36</accession>
<evidence type="ECO:0000313" key="1">
    <source>
        <dbReference type="EMBL" id="BAX63902.1"/>
    </source>
</evidence>
<gene>
    <name evidence="1" type="ORF">BSFP_067750</name>
</gene>
<name>A0A1Y1BV36_9BURK</name>
<dbReference type="Proteomes" id="UP000218432">
    <property type="component" value="Chromosome 3"/>
</dbReference>
<sequence>MKSTNPITDYLLHAGNFLPANAVEPDASVDA</sequence>
<dbReference type="EMBL" id="AP018113">
    <property type="protein sequence ID" value="BAX63902.1"/>
    <property type="molecule type" value="Genomic_DNA"/>
</dbReference>
<proteinExistence type="predicted"/>
<dbReference type="AlphaFoldDB" id="A0A1Y1BV36"/>
<organism evidence="1 2">
    <name type="scientific">Burkholderia stabilis</name>
    <dbReference type="NCBI Taxonomy" id="95485"/>
    <lineage>
        <taxon>Bacteria</taxon>
        <taxon>Pseudomonadati</taxon>
        <taxon>Pseudomonadota</taxon>
        <taxon>Betaproteobacteria</taxon>
        <taxon>Burkholderiales</taxon>
        <taxon>Burkholderiaceae</taxon>
        <taxon>Burkholderia</taxon>
        <taxon>Burkholderia cepacia complex</taxon>
    </lineage>
</organism>